<dbReference type="Pfam" id="PF01435">
    <property type="entry name" value="Peptidase_M48"/>
    <property type="match status" value="1"/>
</dbReference>
<keyword evidence="10 12" id="KW-0482">Metalloprotease</keyword>
<dbReference type="InterPro" id="IPR022919">
    <property type="entry name" value="Pept_M48_protease_HtpX"/>
</dbReference>
<feature type="binding site" evidence="12">
    <location>
        <position position="222"/>
    </location>
    <ligand>
        <name>Zn(2+)</name>
        <dbReference type="ChEBI" id="CHEBI:29105"/>
        <note>catalytic</note>
    </ligand>
</feature>
<reference evidence="15" key="1">
    <citation type="submission" date="2017-09" db="EMBL/GenBank/DDBJ databases">
        <title>Depth-based differentiation of microbial function through sediment-hosted aquifers and enrichment of novel symbionts in the deep terrestrial subsurface.</title>
        <authorList>
            <person name="Probst A.J."/>
            <person name="Ladd B."/>
            <person name="Jarett J.K."/>
            <person name="Geller-Mcgrath D.E."/>
            <person name="Sieber C.M.K."/>
            <person name="Emerson J.B."/>
            <person name="Anantharaman K."/>
            <person name="Thomas B.C."/>
            <person name="Malmstrom R."/>
            <person name="Stieglmeier M."/>
            <person name="Klingl A."/>
            <person name="Woyke T."/>
            <person name="Ryan C.M."/>
            <person name="Banfield J.F."/>
        </authorList>
    </citation>
    <scope>NUCLEOTIDE SEQUENCE [LARGE SCALE GENOMIC DNA]</scope>
</reference>
<dbReference type="GO" id="GO:0006508">
    <property type="term" value="P:proteolysis"/>
    <property type="evidence" value="ECO:0007669"/>
    <property type="project" value="UniProtKB-KW"/>
</dbReference>
<evidence type="ECO:0000256" key="1">
    <source>
        <dbReference type="ARBA" id="ARBA00004651"/>
    </source>
</evidence>
<evidence type="ECO:0000256" key="4">
    <source>
        <dbReference type="ARBA" id="ARBA00022670"/>
    </source>
</evidence>
<keyword evidence="3 12" id="KW-1003">Cell membrane</keyword>
<dbReference type="PANTHER" id="PTHR43221">
    <property type="entry name" value="PROTEASE HTPX"/>
    <property type="match status" value="1"/>
</dbReference>
<proteinExistence type="inferred from homology"/>
<evidence type="ECO:0000256" key="3">
    <source>
        <dbReference type="ARBA" id="ARBA00022475"/>
    </source>
</evidence>
<feature type="binding site" evidence="12">
    <location>
        <position position="142"/>
    </location>
    <ligand>
        <name>Zn(2+)</name>
        <dbReference type="ChEBI" id="CHEBI:29105"/>
        <note>catalytic</note>
    </ligand>
</feature>
<evidence type="ECO:0000313" key="15">
    <source>
        <dbReference type="Proteomes" id="UP000231382"/>
    </source>
</evidence>
<dbReference type="CDD" id="cd07340">
    <property type="entry name" value="M48B_Htpx_like"/>
    <property type="match status" value="1"/>
</dbReference>
<evidence type="ECO:0000256" key="7">
    <source>
        <dbReference type="ARBA" id="ARBA00022801"/>
    </source>
</evidence>
<dbReference type="EMBL" id="PEZW01000017">
    <property type="protein sequence ID" value="PIS07667.1"/>
    <property type="molecule type" value="Genomic_DNA"/>
</dbReference>
<organism evidence="14 15">
    <name type="scientific">Candidatus Berkelbacteria bacterium CG10_big_fil_rev_8_21_14_0_10_43_13</name>
    <dbReference type="NCBI Taxonomy" id="1974514"/>
    <lineage>
        <taxon>Bacteria</taxon>
        <taxon>Candidatus Berkelbacteria</taxon>
    </lineage>
</organism>
<comment type="caution">
    <text evidence="14">The sequence shown here is derived from an EMBL/GenBank/DDBJ whole genome shotgun (WGS) entry which is preliminary data.</text>
</comment>
<evidence type="ECO:0000313" key="14">
    <source>
        <dbReference type="EMBL" id="PIS07667.1"/>
    </source>
</evidence>
<protein>
    <recommendedName>
        <fullName evidence="12">Protease HtpX homolog</fullName>
        <ecNumber evidence="12">3.4.24.-</ecNumber>
    </recommendedName>
</protein>
<accession>A0A2H0W8H9</accession>
<dbReference type="Proteomes" id="UP000231382">
    <property type="component" value="Unassembled WGS sequence"/>
</dbReference>
<feature type="transmembrane region" description="Helical" evidence="12">
    <location>
        <begin position="193"/>
        <end position="213"/>
    </location>
</feature>
<dbReference type="Gene3D" id="3.30.2010.10">
    <property type="entry name" value="Metalloproteases ('zincins'), catalytic domain"/>
    <property type="match status" value="1"/>
</dbReference>
<keyword evidence="9 12" id="KW-1133">Transmembrane helix</keyword>
<feature type="domain" description="Peptidase M48" evidence="13">
    <location>
        <begin position="77"/>
        <end position="299"/>
    </location>
</feature>
<feature type="transmembrane region" description="Helical" evidence="12">
    <location>
        <begin position="40"/>
        <end position="58"/>
    </location>
</feature>
<keyword evidence="11 12" id="KW-0472">Membrane</keyword>
<dbReference type="EC" id="3.4.24.-" evidence="12"/>
<feature type="transmembrane region" description="Helical" evidence="12">
    <location>
        <begin position="15"/>
        <end position="34"/>
    </location>
</feature>
<feature type="binding site" evidence="12">
    <location>
        <position position="146"/>
    </location>
    <ligand>
        <name>Zn(2+)</name>
        <dbReference type="ChEBI" id="CHEBI:29105"/>
        <note>catalytic</note>
    </ligand>
</feature>
<comment type="subcellular location">
    <subcellularLocation>
        <location evidence="1 12">Cell membrane</location>
        <topology evidence="1 12">Multi-pass membrane protein</topology>
    </subcellularLocation>
</comment>
<dbReference type="InterPro" id="IPR001915">
    <property type="entry name" value="Peptidase_M48"/>
</dbReference>
<gene>
    <name evidence="12" type="primary">htpX</name>
    <name evidence="14" type="ORF">COT78_02385</name>
</gene>
<dbReference type="PANTHER" id="PTHR43221:SF1">
    <property type="entry name" value="PROTEASE HTPX"/>
    <property type="match status" value="1"/>
</dbReference>
<evidence type="ECO:0000256" key="5">
    <source>
        <dbReference type="ARBA" id="ARBA00022692"/>
    </source>
</evidence>
<keyword evidence="5 12" id="KW-0812">Transmembrane</keyword>
<comment type="cofactor">
    <cofactor evidence="12">
        <name>Zn(2+)</name>
        <dbReference type="ChEBI" id="CHEBI:29105"/>
    </cofactor>
    <text evidence="12">Binds 1 zinc ion per subunit.</text>
</comment>
<dbReference type="AlphaFoldDB" id="A0A2H0W8H9"/>
<evidence type="ECO:0000256" key="6">
    <source>
        <dbReference type="ARBA" id="ARBA00022723"/>
    </source>
</evidence>
<keyword evidence="7 12" id="KW-0378">Hydrolase</keyword>
<sequence length="301" mass="32550">MTLWTQVDANKRRSAFLVLGFVVFVVAVGWFVSYYYNSPIIFLVAICIAITQSLIGYYSGDKIVLATSGAKEIVKKDNPTLWNIVENLTITAGLPLPKVYIISDSAPNAFATGRDPKHASVAVTTGLLERLEKSEIEGVIAHELSHVGNYDIRLMTMVAILVSVIALVSDIFIRAQWWGLGRDRNNNNGGGGGLIAVLGLIAIILAPFVGMLVQLAISRKREYLADADGALLTRYPDGLANALEKISGYAAPMKHMSSATAHLYISNPLGGKAKKQSSLANLFSTHPPIAERVKILRGMNV</sequence>
<keyword evidence="4 12" id="KW-0645">Protease</keyword>
<evidence type="ECO:0000256" key="11">
    <source>
        <dbReference type="ARBA" id="ARBA00023136"/>
    </source>
</evidence>
<evidence type="ECO:0000256" key="12">
    <source>
        <dbReference type="HAMAP-Rule" id="MF_00188"/>
    </source>
</evidence>
<evidence type="ECO:0000256" key="8">
    <source>
        <dbReference type="ARBA" id="ARBA00022833"/>
    </source>
</evidence>
<evidence type="ECO:0000256" key="2">
    <source>
        <dbReference type="ARBA" id="ARBA00009779"/>
    </source>
</evidence>
<keyword evidence="6 12" id="KW-0479">Metal-binding</keyword>
<comment type="similarity">
    <text evidence="2 12">Belongs to the peptidase M48B family.</text>
</comment>
<name>A0A2H0W8H9_9BACT</name>
<dbReference type="GO" id="GO:0008270">
    <property type="term" value="F:zinc ion binding"/>
    <property type="evidence" value="ECO:0007669"/>
    <property type="project" value="UniProtKB-UniRule"/>
</dbReference>
<feature type="transmembrane region" description="Helical" evidence="12">
    <location>
        <begin position="154"/>
        <end position="173"/>
    </location>
</feature>
<keyword evidence="8 12" id="KW-0862">Zinc</keyword>
<dbReference type="GO" id="GO:0004222">
    <property type="term" value="F:metalloendopeptidase activity"/>
    <property type="evidence" value="ECO:0007669"/>
    <property type="project" value="UniProtKB-UniRule"/>
</dbReference>
<dbReference type="InterPro" id="IPR050083">
    <property type="entry name" value="HtpX_protease"/>
</dbReference>
<dbReference type="HAMAP" id="MF_00188">
    <property type="entry name" value="Pept_M48_protease_HtpX"/>
    <property type="match status" value="1"/>
</dbReference>
<evidence type="ECO:0000256" key="9">
    <source>
        <dbReference type="ARBA" id="ARBA00022989"/>
    </source>
</evidence>
<dbReference type="GO" id="GO:0005886">
    <property type="term" value="C:plasma membrane"/>
    <property type="evidence" value="ECO:0007669"/>
    <property type="project" value="UniProtKB-SubCell"/>
</dbReference>
<evidence type="ECO:0000259" key="13">
    <source>
        <dbReference type="Pfam" id="PF01435"/>
    </source>
</evidence>
<feature type="active site" evidence="12">
    <location>
        <position position="143"/>
    </location>
</feature>
<evidence type="ECO:0000256" key="10">
    <source>
        <dbReference type="ARBA" id="ARBA00023049"/>
    </source>
</evidence>